<dbReference type="InterPro" id="IPR002110">
    <property type="entry name" value="Ankyrin_rpt"/>
</dbReference>
<dbReference type="SUPFAM" id="SSF48403">
    <property type="entry name" value="Ankyrin repeat"/>
    <property type="match status" value="1"/>
</dbReference>
<reference evidence="5 6" key="1">
    <citation type="journal article" date="2017" name="Nat. Ecol. Evol.">
        <title>Scallop genome provides insights into evolution of bilaterian karyotype and development.</title>
        <authorList>
            <person name="Wang S."/>
            <person name="Zhang J."/>
            <person name="Jiao W."/>
            <person name="Li J."/>
            <person name="Xun X."/>
            <person name="Sun Y."/>
            <person name="Guo X."/>
            <person name="Huan P."/>
            <person name="Dong B."/>
            <person name="Zhang L."/>
            <person name="Hu X."/>
            <person name="Sun X."/>
            <person name="Wang J."/>
            <person name="Zhao C."/>
            <person name="Wang Y."/>
            <person name="Wang D."/>
            <person name="Huang X."/>
            <person name="Wang R."/>
            <person name="Lv J."/>
            <person name="Li Y."/>
            <person name="Zhang Z."/>
            <person name="Liu B."/>
            <person name="Lu W."/>
            <person name="Hui Y."/>
            <person name="Liang J."/>
            <person name="Zhou Z."/>
            <person name="Hou R."/>
            <person name="Li X."/>
            <person name="Liu Y."/>
            <person name="Li H."/>
            <person name="Ning X."/>
            <person name="Lin Y."/>
            <person name="Zhao L."/>
            <person name="Xing Q."/>
            <person name="Dou J."/>
            <person name="Li Y."/>
            <person name="Mao J."/>
            <person name="Guo H."/>
            <person name="Dou H."/>
            <person name="Li T."/>
            <person name="Mu C."/>
            <person name="Jiang W."/>
            <person name="Fu Q."/>
            <person name="Fu X."/>
            <person name="Miao Y."/>
            <person name="Liu J."/>
            <person name="Yu Q."/>
            <person name="Li R."/>
            <person name="Liao H."/>
            <person name="Li X."/>
            <person name="Kong Y."/>
            <person name="Jiang Z."/>
            <person name="Chourrout D."/>
            <person name="Li R."/>
            <person name="Bao Z."/>
        </authorList>
    </citation>
    <scope>NUCLEOTIDE SEQUENCE [LARGE SCALE GENOMIC DNA]</scope>
    <source>
        <strain evidence="5 6">PY_sf001</strain>
    </source>
</reference>
<accession>A0A210PLD0</accession>
<dbReference type="PANTHER" id="PTHR24198:SF165">
    <property type="entry name" value="ANKYRIN REPEAT-CONTAINING PROTEIN-RELATED"/>
    <property type="match status" value="1"/>
</dbReference>
<dbReference type="GO" id="GO:0005737">
    <property type="term" value="C:cytoplasm"/>
    <property type="evidence" value="ECO:0007669"/>
    <property type="project" value="TreeGrafter"/>
</dbReference>
<evidence type="ECO:0000259" key="4">
    <source>
        <dbReference type="Pfam" id="PF07525"/>
    </source>
</evidence>
<keyword evidence="1" id="KW-0677">Repeat</keyword>
<dbReference type="Pfam" id="PF12796">
    <property type="entry name" value="Ank_2"/>
    <property type="match status" value="1"/>
</dbReference>
<dbReference type="SMART" id="SM00248">
    <property type="entry name" value="ANK"/>
    <property type="match status" value="4"/>
</dbReference>
<dbReference type="PANTHER" id="PTHR24198">
    <property type="entry name" value="ANKYRIN REPEAT AND PROTEIN KINASE DOMAIN-CONTAINING PROTEIN"/>
    <property type="match status" value="1"/>
</dbReference>
<dbReference type="OrthoDB" id="2157354at2759"/>
<dbReference type="InterPro" id="IPR001496">
    <property type="entry name" value="SOCS_box"/>
</dbReference>
<dbReference type="Gene3D" id="1.25.40.20">
    <property type="entry name" value="Ankyrin repeat-containing domain"/>
    <property type="match status" value="2"/>
</dbReference>
<evidence type="ECO:0000256" key="2">
    <source>
        <dbReference type="ARBA" id="ARBA00023043"/>
    </source>
</evidence>
<evidence type="ECO:0000256" key="3">
    <source>
        <dbReference type="PROSITE-ProRule" id="PRU00023"/>
    </source>
</evidence>
<dbReference type="AlphaFoldDB" id="A0A210PLD0"/>
<comment type="caution">
    <text evidence="5">The sequence shown here is derived from an EMBL/GenBank/DDBJ whole genome shotgun (WGS) entry which is preliminary data.</text>
</comment>
<dbReference type="InterPro" id="IPR036770">
    <property type="entry name" value="Ankyrin_rpt-contain_sf"/>
</dbReference>
<dbReference type="Pfam" id="PF07525">
    <property type="entry name" value="SOCS_box"/>
    <property type="match status" value="1"/>
</dbReference>
<dbReference type="PROSITE" id="PS50088">
    <property type="entry name" value="ANK_REPEAT"/>
    <property type="match status" value="1"/>
</dbReference>
<dbReference type="PROSITE" id="PS50297">
    <property type="entry name" value="ANK_REP_REGION"/>
    <property type="match status" value="1"/>
</dbReference>
<dbReference type="Proteomes" id="UP000242188">
    <property type="component" value="Unassembled WGS sequence"/>
</dbReference>
<feature type="repeat" description="ANK" evidence="3">
    <location>
        <begin position="220"/>
        <end position="242"/>
    </location>
</feature>
<keyword evidence="6" id="KW-1185">Reference proteome</keyword>
<keyword evidence="2 3" id="KW-0040">ANK repeat</keyword>
<feature type="domain" description="SOCS box" evidence="4">
    <location>
        <begin position="438"/>
        <end position="475"/>
    </location>
</feature>
<evidence type="ECO:0000313" key="5">
    <source>
        <dbReference type="EMBL" id="OWF37291.1"/>
    </source>
</evidence>
<dbReference type="Pfam" id="PF00023">
    <property type="entry name" value="Ank"/>
    <property type="match status" value="1"/>
</dbReference>
<evidence type="ECO:0000256" key="1">
    <source>
        <dbReference type="ARBA" id="ARBA00022737"/>
    </source>
</evidence>
<organism evidence="5 6">
    <name type="scientific">Mizuhopecten yessoensis</name>
    <name type="common">Japanese scallop</name>
    <name type="synonym">Patinopecten yessoensis</name>
    <dbReference type="NCBI Taxonomy" id="6573"/>
    <lineage>
        <taxon>Eukaryota</taxon>
        <taxon>Metazoa</taxon>
        <taxon>Spiralia</taxon>
        <taxon>Lophotrochozoa</taxon>
        <taxon>Mollusca</taxon>
        <taxon>Bivalvia</taxon>
        <taxon>Autobranchia</taxon>
        <taxon>Pteriomorphia</taxon>
        <taxon>Pectinida</taxon>
        <taxon>Pectinoidea</taxon>
        <taxon>Pectinidae</taxon>
        <taxon>Mizuhopecten</taxon>
    </lineage>
</organism>
<proteinExistence type="predicted"/>
<name>A0A210PLD0_MIZYE</name>
<dbReference type="PRINTS" id="PR01415">
    <property type="entry name" value="ANKYRIN"/>
</dbReference>
<dbReference type="EMBL" id="NEDP02005592">
    <property type="protein sequence ID" value="OWF37291.1"/>
    <property type="molecule type" value="Genomic_DNA"/>
</dbReference>
<evidence type="ECO:0000313" key="6">
    <source>
        <dbReference type="Proteomes" id="UP000242188"/>
    </source>
</evidence>
<protein>
    <submittedName>
        <fullName evidence="5">Ankyrin-2</fullName>
    </submittedName>
</protein>
<sequence length="480" mass="54315">MNFLNYCCQQQKRKERRRYLQQVDEPMIPASESPKVTPVLDHSVIRSSSTSDSINSAYITMISGQCGTPHQDMMFAVLHNDKIGLQRLIEKEEAINSWTEIFQFVNHSQRTITPMELACMLGYIDLVQLFLDNGCSPNLPTTAGRLIHTIMDTLKSGKMDLKEGQSLVKRLCTEGCNVNIIGQNHKTPILLAAELGNVEIMKTLLSVVDPAVLHHGDVPNGFTPLHMSAMRGDLDCVLVMLKYCTPRTVNSTDCKGYTPVKLALVSMYKNVTYMNNLIKVSKNGTNESSQLQQLRQLQYQSVAIIEALLLHGAEINNQSECYRNTLLYQALELVCKDETCEKFRHDKYSHTMQLIASTKLQDLNHAIVGNDSEDNNKQKTVTASPYSGIVRLFVLYGADPIQSKDVWQLSFVMRDRTEVQQLIDEVFYFWENNVNDGPPKLIQLSKQVIRTVLARCQTLHRMDDLPLPPSLNAFIKLQCL</sequence>
<gene>
    <name evidence="5" type="ORF">KP79_PYT12686</name>
</gene>